<dbReference type="InterPro" id="IPR015366">
    <property type="entry name" value="S53_propep"/>
</dbReference>
<evidence type="ECO:0000256" key="8">
    <source>
        <dbReference type="SAM" id="MobiDB-lite"/>
    </source>
</evidence>
<dbReference type="InterPro" id="IPR036852">
    <property type="entry name" value="Peptidase_S8/S53_dom_sf"/>
</dbReference>
<dbReference type="EMBL" id="FOWC01000010">
    <property type="protein sequence ID" value="SFQ30415.1"/>
    <property type="molecule type" value="Genomic_DNA"/>
</dbReference>
<keyword evidence="3" id="KW-0479">Metal-binding</keyword>
<evidence type="ECO:0000256" key="5">
    <source>
        <dbReference type="ARBA" id="ARBA00022825"/>
    </source>
</evidence>
<comment type="cofactor">
    <cofactor evidence="1">
        <name>Ca(2+)</name>
        <dbReference type="ChEBI" id="CHEBI:29108"/>
    </cofactor>
</comment>
<dbReference type="STRING" id="112413.SAMN05421854_110185"/>
<dbReference type="InterPro" id="IPR030400">
    <property type="entry name" value="Sedolisin_dom"/>
</dbReference>
<dbReference type="CDD" id="cd11377">
    <property type="entry name" value="Pro-peptidase_S53"/>
    <property type="match status" value="1"/>
</dbReference>
<dbReference type="GO" id="GO:0046872">
    <property type="term" value="F:metal ion binding"/>
    <property type="evidence" value="ECO:0007669"/>
    <property type="project" value="UniProtKB-KW"/>
</dbReference>
<dbReference type="PANTHER" id="PTHR14218:SF15">
    <property type="entry name" value="TRIPEPTIDYL-PEPTIDASE 1"/>
    <property type="match status" value="1"/>
</dbReference>
<organism evidence="11 12">
    <name type="scientific">Amycolatopsis rubida</name>
    <dbReference type="NCBI Taxonomy" id="112413"/>
    <lineage>
        <taxon>Bacteria</taxon>
        <taxon>Bacillati</taxon>
        <taxon>Actinomycetota</taxon>
        <taxon>Actinomycetes</taxon>
        <taxon>Pseudonocardiales</taxon>
        <taxon>Pseudonocardiaceae</taxon>
        <taxon>Amycolatopsis</taxon>
    </lineage>
</organism>
<dbReference type="SMART" id="SM00944">
    <property type="entry name" value="Pro-kuma_activ"/>
    <property type="match status" value="1"/>
</dbReference>
<dbReference type="GO" id="GO:0004252">
    <property type="term" value="F:serine-type endopeptidase activity"/>
    <property type="evidence" value="ECO:0007669"/>
    <property type="project" value="InterPro"/>
</dbReference>
<keyword evidence="2" id="KW-0645">Protease</keyword>
<dbReference type="Proteomes" id="UP000199137">
    <property type="component" value="Unassembled WGS sequence"/>
</dbReference>
<gene>
    <name evidence="11" type="ORF">SAMN05421854_110185</name>
</gene>
<reference evidence="12" key="1">
    <citation type="submission" date="2016-10" db="EMBL/GenBank/DDBJ databases">
        <authorList>
            <person name="Varghese N."/>
            <person name="Submissions S."/>
        </authorList>
    </citation>
    <scope>NUCLEOTIDE SEQUENCE [LARGE SCALE GENOMIC DNA]</scope>
    <source>
        <strain evidence="12">DSM 44637</strain>
    </source>
</reference>
<feature type="signal peptide" evidence="9">
    <location>
        <begin position="1"/>
        <end position="28"/>
    </location>
</feature>
<sequence>MAVRSVRIAGVMAGAAVLAGLAAAPVSAQGLAGHPGESDRTAVSGSHPAWAAPQAKVADVDGGQQREVRVALGLRDPAGAQALAKAVTTPGSAQYRKFVSPQQFLDRFGPAAETVQRVQDWLRGQGLQVGEVSANRHFVTARGSVDQLQDAFGTKLATYRKGGQLLAAPEGEVTLPQAVRPAVTAVLGLDDGDRAVTASSHRKPGAAPTAPAAGASSQYCSRYWGEQNNGDVPQKYPAGRQSNQICGYGAGQVRAIYGLTAANTGAGQTIAATGVYASKTLVDDVTQWAAEAGGTPPAPGQYTTNSAGLPANCQGGDGEEGWNHEETMDAEAVKATAPAAKFIWYASRDCSAYDGLNRAVADNKAGIITNSWSSTARDNEISQATREQFEDIVVEAAVQGQAVLFSSGDAGDDSTGGRGAGVSFPVSSPWVTSVGGTTVALGADNKVAFTSGWESAANTLSGGKWVPKTGAGGRFAGGAGGGVSAIYDAPDWQKGVVPSSAQGKRAIPDVSALSDPYTGMTVVMRGKKGPMGGTSLGSPIMAGIFADAQQARGVTRLGHMNPALYRLKAGLTDVTPQRAGIWTRDAQGRDELIDVDDKPQSIQSAPGFDYVAGLGTPNGDFVANFAKK</sequence>
<dbReference type="Gene3D" id="3.40.50.200">
    <property type="entry name" value="Peptidase S8/S53 domain"/>
    <property type="match status" value="1"/>
</dbReference>
<dbReference type="InterPro" id="IPR050819">
    <property type="entry name" value="Tripeptidyl-peptidase_I"/>
</dbReference>
<keyword evidence="6" id="KW-0106">Calcium</keyword>
<evidence type="ECO:0000256" key="3">
    <source>
        <dbReference type="ARBA" id="ARBA00022723"/>
    </source>
</evidence>
<dbReference type="PANTHER" id="PTHR14218">
    <property type="entry name" value="PROTEASE S8 TRIPEPTIDYL PEPTIDASE I CLN2"/>
    <property type="match status" value="1"/>
</dbReference>
<accession>A0A1I5XEM6</accession>
<keyword evidence="7" id="KW-0865">Zymogen</keyword>
<dbReference type="GO" id="GO:0008240">
    <property type="term" value="F:tripeptidyl-peptidase activity"/>
    <property type="evidence" value="ECO:0007669"/>
    <property type="project" value="TreeGrafter"/>
</dbReference>
<evidence type="ECO:0000256" key="9">
    <source>
        <dbReference type="SAM" id="SignalP"/>
    </source>
</evidence>
<dbReference type="AlphaFoldDB" id="A0A1I5XEM6"/>
<evidence type="ECO:0000259" key="10">
    <source>
        <dbReference type="PROSITE" id="PS51695"/>
    </source>
</evidence>
<keyword evidence="5" id="KW-0720">Serine protease</keyword>
<evidence type="ECO:0000313" key="11">
    <source>
        <dbReference type="EMBL" id="SFQ30415.1"/>
    </source>
</evidence>
<evidence type="ECO:0000256" key="1">
    <source>
        <dbReference type="ARBA" id="ARBA00001913"/>
    </source>
</evidence>
<dbReference type="RefSeq" id="WP_244287358.1">
    <property type="nucleotide sequence ID" value="NZ_FOWC01000010.1"/>
</dbReference>
<protein>
    <submittedName>
        <fullName evidence="11">Pro-kumamolisin, activation domain</fullName>
    </submittedName>
</protein>
<keyword evidence="9" id="KW-0732">Signal</keyword>
<proteinExistence type="predicted"/>
<evidence type="ECO:0000313" key="12">
    <source>
        <dbReference type="Proteomes" id="UP000199137"/>
    </source>
</evidence>
<feature type="region of interest" description="Disordered" evidence="8">
    <location>
        <begin position="29"/>
        <end position="48"/>
    </location>
</feature>
<dbReference type="PROSITE" id="PS51695">
    <property type="entry name" value="SEDOLISIN"/>
    <property type="match status" value="1"/>
</dbReference>
<evidence type="ECO:0000256" key="2">
    <source>
        <dbReference type="ARBA" id="ARBA00022670"/>
    </source>
</evidence>
<dbReference type="GO" id="GO:0006508">
    <property type="term" value="P:proteolysis"/>
    <property type="evidence" value="ECO:0007669"/>
    <property type="project" value="UniProtKB-KW"/>
</dbReference>
<feature type="chain" id="PRO_5011538925" evidence="9">
    <location>
        <begin position="29"/>
        <end position="628"/>
    </location>
</feature>
<evidence type="ECO:0000256" key="7">
    <source>
        <dbReference type="ARBA" id="ARBA00023145"/>
    </source>
</evidence>
<dbReference type="CDD" id="cd04056">
    <property type="entry name" value="Peptidases_S53"/>
    <property type="match status" value="1"/>
</dbReference>
<dbReference type="Pfam" id="PF09286">
    <property type="entry name" value="Pro-kuma_activ"/>
    <property type="match status" value="1"/>
</dbReference>
<name>A0A1I5XEM6_9PSEU</name>
<keyword evidence="4" id="KW-0378">Hydrolase</keyword>
<evidence type="ECO:0000256" key="6">
    <source>
        <dbReference type="ARBA" id="ARBA00022837"/>
    </source>
</evidence>
<evidence type="ECO:0000256" key="4">
    <source>
        <dbReference type="ARBA" id="ARBA00022801"/>
    </source>
</evidence>
<dbReference type="SUPFAM" id="SSF54897">
    <property type="entry name" value="Protease propeptides/inhibitors"/>
    <property type="match status" value="1"/>
</dbReference>
<dbReference type="SUPFAM" id="SSF52743">
    <property type="entry name" value="Subtilisin-like"/>
    <property type="match status" value="1"/>
</dbReference>
<feature type="domain" description="Peptidase S53" evidence="10">
    <location>
        <begin position="247"/>
        <end position="628"/>
    </location>
</feature>